<dbReference type="EMBL" id="JACIET010000002">
    <property type="protein sequence ID" value="MBB4014488.1"/>
    <property type="molecule type" value="Genomic_DNA"/>
</dbReference>
<dbReference type="RefSeq" id="WP_183636672.1">
    <property type="nucleotide sequence ID" value="NZ_BAABLE010000009.1"/>
</dbReference>
<evidence type="ECO:0000256" key="1">
    <source>
        <dbReference type="ARBA" id="ARBA00022723"/>
    </source>
</evidence>
<feature type="signal peptide" evidence="3">
    <location>
        <begin position="1"/>
        <end position="24"/>
    </location>
</feature>
<evidence type="ECO:0000259" key="4">
    <source>
        <dbReference type="SMART" id="SM00910"/>
    </source>
</evidence>
<proteinExistence type="predicted"/>
<feature type="chain" id="PRO_5032356892" description="HIRAN domain-containing protein" evidence="3">
    <location>
        <begin position="25"/>
        <end position="128"/>
    </location>
</feature>
<dbReference type="GO" id="GO:0003676">
    <property type="term" value="F:nucleic acid binding"/>
    <property type="evidence" value="ECO:0007669"/>
    <property type="project" value="InterPro"/>
</dbReference>
<dbReference type="InterPro" id="IPR014905">
    <property type="entry name" value="HIRAN"/>
</dbReference>
<evidence type="ECO:0000313" key="5">
    <source>
        <dbReference type="EMBL" id="MBB4014488.1"/>
    </source>
</evidence>
<sequence length="128" mass="14213">MDSRRLRRVLSAVALVGCIAAADAAPRLRVMVQRAPLAGFTHHDAPELWPQLRTGDRLALQREPENPHDARAIAVIWQGRKLGYLPRAENDAVSVAMDAGTTVEARIAERIEHADPRRRIVVEVFVVP</sequence>
<keyword evidence="2" id="KW-0378">Hydrolase</keyword>
<evidence type="ECO:0000256" key="3">
    <source>
        <dbReference type="SAM" id="SignalP"/>
    </source>
</evidence>
<keyword evidence="1" id="KW-0479">Metal-binding</keyword>
<dbReference type="Proteomes" id="UP000561045">
    <property type="component" value="Unassembled WGS sequence"/>
</dbReference>
<evidence type="ECO:0000256" key="2">
    <source>
        <dbReference type="ARBA" id="ARBA00022801"/>
    </source>
</evidence>
<organism evidence="5 6">
    <name type="scientific">Niveibacterium umoris</name>
    <dbReference type="NCBI Taxonomy" id="1193620"/>
    <lineage>
        <taxon>Bacteria</taxon>
        <taxon>Pseudomonadati</taxon>
        <taxon>Pseudomonadota</taxon>
        <taxon>Betaproteobacteria</taxon>
        <taxon>Rhodocyclales</taxon>
        <taxon>Rhodocyclaceae</taxon>
        <taxon>Niveibacterium</taxon>
    </lineage>
</organism>
<protein>
    <recommendedName>
        <fullName evidence="4">HIRAN domain-containing protein</fullName>
    </recommendedName>
</protein>
<dbReference type="AlphaFoldDB" id="A0A840BSI8"/>
<evidence type="ECO:0000313" key="6">
    <source>
        <dbReference type="Proteomes" id="UP000561045"/>
    </source>
</evidence>
<keyword evidence="3" id="KW-0732">Signal</keyword>
<dbReference type="SMART" id="SM00910">
    <property type="entry name" value="HIRAN"/>
    <property type="match status" value="1"/>
</dbReference>
<accession>A0A840BSI8</accession>
<dbReference type="GO" id="GO:0008270">
    <property type="term" value="F:zinc ion binding"/>
    <property type="evidence" value="ECO:0007669"/>
    <property type="project" value="InterPro"/>
</dbReference>
<name>A0A840BSI8_9RHOO</name>
<gene>
    <name evidence="5" type="ORF">GGR36_003834</name>
</gene>
<dbReference type="Pfam" id="PF08797">
    <property type="entry name" value="HIRAN"/>
    <property type="match status" value="1"/>
</dbReference>
<comment type="caution">
    <text evidence="5">The sequence shown here is derived from an EMBL/GenBank/DDBJ whole genome shotgun (WGS) entry which is preliminary data.</text>
</comment>
<dbReference type="Gene3D" id="3.30.70.2330">
    <property type="match status" value="1"/>
</dbReference>
<reference evidence="5 6" key="1">
    <citation type="submission" date="2020-08" db="EMBL/GenBank/DDBJ databases">
        <title>Genomic Encyclopedia of Type Strains, Phase IV (KMG-IV): sequencing the most valuable type-strain genomes for metagenomic binning, comparative biology and taxonomic classification.</title>
        <authorList>
            <person name="Goeker M."/>
        </authorList>
    </citation>
    <scope>NUCLEOTIDE SEQUENCE [LARGE SCALE GENOMIC DNA]</scope>
    <source>
        <strain evidence="5 6">DSM 106739</strain>
    </source>
</reference>
<feature type="domain" description="HIRAN" evidence="4">
    <location>
        <begin position="30"/>
        <end position="128"/>
    </location>
</feature>
<dbReference type="GO" id="GO:0016818">
    <property type="term" value="F:hydrolase activity, acting on acid anhydrides, in phosphorus-containing anhydrides"/>
    <property type="evidence" value="ECO:0007669"/>
    <property type="project" value="InterPro"/>
</dbReference>
<keyword evidence="6" id="KW-1185">Reference proteome</keyword>